<evidence type="ECO:0000313" key="1">
    <source>
        <dbReference type="EMBL" id="KIM90378.1"/>
    </source>
</evidence>
<dbReference type="STRING" id="765440.A0A0C3BUZ4"/>
<dbReference type="Proteomes" id="UP000054166">
    <property type="component" value="Unassembled WGS sequence"/>
</dbReference>
<gene>
    <name evidence="1" type="ORF">PILCRDRAFT_181404</name>
</gene>
<keyword evidence="2" id="KW-1185">Reference proteome</keyword>
<dbReference type="HOGENOM" id="CLU_484981_0_0_1"/>
<proteinExistence type="predicted"/>
<dbReference type="EMBL" id="KN832973">
    <property type="protein sequence ID" value="KIM90378.1"/>
    <property type="molecule type" value="Genomic_DNA"/>
</dbReference>
<evidence type="ECO:0008006" key="3">
    <source>
        <dbReference type="Google" id="ProtNLM"/>
    </source>
</evidence>
<reference evidence="2" key="2">
    <citation type="submission" date="2015-01" db="EMBL/GenBank/DDBJ databases">
        <title>Evolutionary Origins and Diversification of the Mycorrhizal Mutualists.</title>
        <authorList>
            <consortium name="DOE Joint Genome Institute"/>
            <consortium name="Mycorrhizal Genomics Consortium"/>
            <person name="Kohler A."/>
            <person name="Kuo A."/>
            <person name="Nagy L.G."/>
            <person name="Floudas D."/>
            <person name="Copeland A."/>
            <person name="Barry K.W."/>
            <person name="Cichocki N."/>
            <person name="Veneault-Fourrey C."/>
            <person name="LaButti K."/>
            <person name="Lindquist E.A."/>
            <person name="Lipzen A."/>
            <person name="Lundell T."/>
            <person name="Morin E."/>
            <person name="Murat C."/>
            <person name="Riley R."/>
            <person name="Ohm R."/>
            <person name="Sun H."/>
            <person name="Tunlid A."/>
            <person name="Henrissat B."/>
            <person name="Grigoriev I.V."/>
            <person name="Hibbett D.S."/>
            <person name="Martin F."/>
        </authorList>
    </citation>
    <scope>NUCLEOTIDE SEQUENCE [LARGE SCALE GENOMIC DNA]</scope>
    <source>
        <strain evidence="2">F 1598</strain>
    </source>
</reference>
<organism evidence="1 2">
    <name type="scientific">Piloderma croceum (strain F 1598)</name>
    <dbReference type="NCBI Taxonomy" id="765440"/>
    <lineage>
        <taxon>Eukaryota</taxon>
        <taxon>Fungi</taxon>
        <taxon>Dikarya</taxon>
        <taxon>Basidiomycota</taxon>
        <taxon>Agaricomycotina</taxon>
        <taxon>Agaricomycetes</taxon>
        <taxon>Agaricomycetidae</taxon>
        <taxon>Atheliales</taxon>
        <taxon>Atheliaceae</taxon>
        <taxon>Piloderma</taxon>
    </lineage>
</organism>
<reference evidence="1 2" key="1">
    <citation type="submission" date="2014-04" db="EMBL/GenBank/DDBJ databases">
        <authorList>
            <consortium name="DOE Joint Genome Institute"/>
            <person name="Kuo A."/>
            <person name="Tarkka M."/>
            <person name="Buscot F."/>
            <person name="Kohler A."/>
            <person name="Nagy L.G."/>
            <person name="Floudas D."/>
            <person name="Copeland A."/>
            <person name="Barry K.W."/>
            <person name="Cichocki N."/>
            <person name="Veneault-Fourrey C."/>
            <person name="LaButti K."/>
            <person name="Lindquist E.A."/>
            <person name="Lipzen A."/>
            <person name="Lundell T."/>
            <person name="Morin E."/>
            <person name="Murat C."/>
            <person name="Sun H."/>
            <person name="Tunlid A."/>
            <person name="Henrissat B."/>
            <person name="Grigoriev I.V."/>
            <person name="Hibbett D.S."/>
            <person name="Martin F."/>
            <person name="Nordberg H.P."/>
            <person name="Cantor M.N."/>
            <person name="Hua S.X."/>
        </authorList>
    </citation>
    <scope>NUCLEOTIDE SEQUENCE [LARGE SCALE GENOMIC DNA]</scope>
    <source>
        <strain evidence="1 2">F 1598</strain>
    </source>
</reference>
<protein>
    <recommendedName>
        <fullName evidence="3">F-box domain-containing protein</fullName>
    </recommendedName>
</protein>
<dbReference type="AlphaFoldDB" id="A0A0C3BUZ4"/>
<dbReference type="InParanoid" id="A0A0C3BUZ4"/>
<evidence type="ECO:0000313" key="2">
    <source>
        <dbReference type="Proteomes" id="UP000054166"/>
    </source>
</evidence>
<dbReference type="OrthoDB" id="2893272at2759"/>
<name>A0A0C3BUZ4_PILCF</name>
<sequence length="576" mass="65547">MRLLFVFFLCRARSPVHFGKGRCIKPLSSHFDFPGHTLSLERTITDPESLLQFCRASRWIYYLVMESKTLRYQIELALSGMKDGPPSEHPAPARLEQLLTYKKAWPALTWSREDRLEISRPTIMGVSGGFFYHASEDSDHDFQWTLELYELRSFRMGRSASSLRHFKFNVSFDINDVLIDLSQNLLVLVELDQPNSAIPICARLRCHDLWTFAVHPSASARLFTLQTHWWGPLRPGQHVYVKQVQICGRRIALAMRLEMVEGGEGSTEIVIVDWHGNKTKRWSADVLSFQFVNESRILVALQSSERSDGHLARRPSLNDRQTTACASKGTLTPRLILCDISNFAEQSFSWLRVYKLPETWKALSSIDIRPNLSPIDGTRMTSGTYFYPDPSGRIAVISVDFNLNEIPDGHSQHIVLVLEESFLRPAMRNEPTVLAWSQWGQHCLLRNISDRVYSYSVIGRRLILLESVEDTISPRSRLRAIEFNPRSVGYAQSNLGSQPAWACSSRGTTLSSHIQSGKIPPRVRSNSIDVDDAFMFGATEDNLVLFHEDEDGTLVRILTFGKAPTTRARYRGSRPT</sequence>
<accession>A0A0C3BUZ4</accession>